<dbReference type="Gramene" id="TVU50052">
    <property type="protein sequence ID" value="TVU50052"/>
    <property type="gene ID" value="EJB05_01407"/>
</dbReference>
<organism evidence="4 5">
    <name type="scientific">Eragrostis curvula</name>
    <name type="common">weeping love grass</name>
    <dbReference type="NCBI Taxonomy" id="38414"/>
    <lineage>
        <taxon>Eukaryota</taxon>
        <taxon>Viridiplantae</taxon>
        <taxon>Streptophyta</taxon>
        <taxon>Embryophyta</taxon>
        <taxon>Tracheophyta</taxon>
        <taxon>Spermatophyta</taxon>
        <taxon>Magnoliopsida</taxon>
        <taxon>Liliopsida</taxon>
        <taxon>Poales</taxon>
        <taxon>Poaceae</taxon>
        <taxon>PACMAD clade</taxon>
        <taxon>Chloridoideae</taxon>
        <taxon>Eragrostideae</taxon>
        <taxon>Eragrostidinae</taxon>
        <taxon>Eragrostis</taxon>
    </lineage>
</organism>
<dbReference type="OrthoDB" id="675227at2759"/>
<dbReference type="PRINTS" id="PR00364">
    <property type="entry name" value="DISEASERSIST"/>
</dbReference>
<keyword evidence="5" id="KW-1185">Reference proteome</keyword>
<reference evidence="4 5" key="1">
    <citation type="journal article" date="2019" name="Sci. Rep.">
        <title>A high-quality genome of Eragrostis curvula grass provides insights into Poaceae evolution and supports new strategies to enhance forage quality.</title>
        <authorList>
            <person name="Carballo J."/>
            <person name="Santos B.A.C.M."/>
            <person name="Zappacosta D."/>
            <person name="Garbus I."/>
            <person name="Selva J.P."/>
            <person name="Gallo C.A."/>
            <person name="Diaz A."/>
            <person name="Albertini E."/>
            <person name="Caccamo M."/>
            <person name="Echenique V."/>
        </authorList>
    </citation>
    <scope>NUCLEOTIDE SEQUENCE [LARGE SCALE GENOMIC DNA]</scope>
    <source>
        <strain evidence="5">cv. Victoria</strain>
        <tissue evidence="4">Leaf</tissue>
    </source>
</reference>
<dbReference type="GO" id="GO:0098542">
    <property type="term" value="P:defense response to other organism"/>
    <property type="evidence" value="ECO:0007669"/>
    <property type="project" value="TreeGrafter"/>
</dbReference>
<dbReference type="EMBL" id="RWGY01000002">
    <property type="protein sequence ID" value="TVU50052.1"/>
    <property type="molecule type" value="Genomic_DNA"/>
</dbReference>
<protein>
    <recommendedName>
        <fullName evidence="6">NB-ARC domain-containing protein</fullName>
    </recommendedName>
</protein>
<dbReference type="AlphaFoldDB" id="A0A5J9WMX2"/>
<dbReference type="InterPro" id="IPR055414">
    <property type="entry name" value="LRR_R13L4/SHOC2-like"/>
</dbReference>
<dbReference type="Pfam" id="PF23598">
    <property type="entry name" value="LRR_14"/>
    <property type="match status" value="2"/>
</dbReference>
<proteinExistence type="predicted"/>
<feature type="domain" description="NB-ARC" evidence="2">
    <location>
        <begin position="21"/>
        <end position="195"/>
    </location>
</feature>
<dbReference type="SUPFAM" id="SSF52047">
    <property type="entry name" value="RNI-like"/>
    <property type="match status" value="1"/>
</dbReference>
<feature type="non-terminal residue" evidence="4">
    <location>
        <position position="842"/>
    </location>
</feature>
<name>A0A5J9WMX2_9POAL</name>
<evidence type="ECO:0000259" key="2">
    <source>
        <dbReference type="Pfam" id="PF00931"/>
    </source>
</evidence>
<dbReference type="SUPFAM" id="SSF52540">
    <property type="entry name" value="P-loop containing nucleoside triphosphate hydrolases"/>
    <property type="match status" value="2"/>
</dbReference>
<dbReference type="InterPro" id="IPR027417">
    <property type="entry name" value="P-loop_NTPase"/>
</dbReference>
<evidence type="ECO:0000256" key="1">
    <source>
        <dbReference type="ARBA" id="ARBA00022737"/>
    </source>
</evidence>
<feature type="non-terminal residue" evidence="4">
    <location>
        <position position="1"/>
    </location>
</feature>
<dbReference type="InterPro" id="IPR002182">
    <property type="entry name" value="NB-ARC"/>
</dbReference>
<accession>A0A5J9WMX2</accession>
<dbReference type="GO" id="GO:0043531">
    <property type="term" value="F:ADP binding"/>
    <property type="evidence" value="ECO:0007669"/>
    <property type="project" value="InterPro"/>
</dbReference>
<gene>
    <name evidence="4" type="ORF">EJB05_01407</name>
</gene>
<evidence type="ECO:0000259" key="3">
    <source>
        <dbReference type="Pfam" id="PF23598"/>
    </source>
</evidence>
<comment type="caution">
    <text evidence="4">The sequence shown here is derived from an EMBL/GenBank/DDBJ whole genome shotgun (WGS) entry which is preliminary data.</text>
</comment>
<sequence length="842" mass="95194">MRRQQEKEKMDLVQLVMGNKGEDLSVIAVCGASVLLGETSVVKRAYNDLKGNKDRFKCYAWVRITHPFSPGEFLRDVIRQFYVGFLEQGAKAQNESGPTQDLMMMARMKGDALVDGFVNYLHGQSYLVVLADLSTIEEWDQINAFFPNNKKGSRLVVCTEHVEVASLCIGPETVLPNHKQLSTDQTLHIFYQKGLQVGTGVMEPGSTIGTSEFNISVDKQRHSQMDVLVAAFQESQLIGRENEKSEIIKMVSKESEEFEVISIYGMGGQGKTTLVKHIYQSQGLIATFDKRACVTIKRPFNSEELIKTLRTQLIDKNIPADDRIKKQEKQQEDKIAPVYSLLEGKKFLIVLDDLSSTTEWDALIHNFPKVVTASRIIVTTREKSIAKHCSKKEGTIYKLKTMEENDARNLFSEKSAVDLSRIRSLTVFAKWRPFFISHKMRMLRVLDLEGTDGLVNHHLEHIGKLLHLKYLSLRGCGGIFHLPDSMGNLKQLQTLDVSDTRIIKLPKTIVKLRNLQFLRGGNSDGNFYEPWEVLKEVVPTLCVGCLNPKVMGDKMEIAGDTSRSDVCTAWCCVMFPFLGKEVDSSGILLPRGVRKLKSLHTVGTMNIAPGKASILKDIRQLSQLRKLEVTGIDEKNCQQLCSVLVHLSRLESLSLQSSMVDTELRGLDEMCSPPKRLESLKLAGRLEELPQWIGDLHSLVKLKLERTYLVRPGATIRVLGKLPKLSILCLSWGTFQYGEDLRLNFNRVSLPSLMVLQLLWVDHAVRSMEFGGAMPKLELMRFCGSREEISAGFISGLASLPRLRAFELHNRTYEEEFVEDIKIQLHNNTNRPVFKWCNIFEA</sequence>
<dbReference type="PANTHER" id="PTHR23155:SF1114">
    <property type="entry name" value="OS02G0475500 PROTEIN"/>
    <property type="match status" value="1"/>
</dbReference>
<dbReference type="Proteomes" id="UP000324897">
    <property type="component" value="Chromosome 6"/>
</dbReference>
<keyword evidence="1" id="KW-0677">Repeat</keyword>
<dbReference type="Gene3D" id="3.80.10.10">
    <property type="entry name" value="Ribonuclease Inhibitor"/>
    <property type="match status" value="2"/>
</dbReference>
<dbReference type="Pfam" id="PF00931">
    <property type="entry name" value="NB-ARC"/>
    <property type="match status" value="2"/>
</dbReference>
<dbReference type="InterPro" id="IPR032675">
    <property type="entry name" value="LRR_dom_sf"/>
</dbReference>
<feature type="domain" description="NB-ARC" evidence="2">
    <location>
        <begin position="241"/>
        <end position="414"/>
    </location>
</feature>
<dbReference type="InterPro" id="IPR044974">
    <property type="entry name" value="Disease_R_plants"/>
</dbReference>
<dbReference type="PANTHER" id="PTHR23155">
    <property type="entry name" value="DISEASE RESISTANCE PROTEIN RP"/>
    <property type="match status" value="1"/>
</dbReference>
<feature type="domain" description="Disease resistance R13L4/SHOC-2-like LRR" evidence="3">
    <location>
        <begin position="422"/>
        <end position="521"/>
    </location>
</feature>
<feature type="domain" description="Disease resistance R13L4/SHOC-2-like LRR" evidence="3">
    <location>
        <begin position="586"/>
        <end position="830"/>
    </location>
</feature>
<evidence type="ECO:0000313" key="5">
    <source>
        <dbReference type="Proteomes" id="UP000324897"/>
    </source>
</evidence>
<evidence type="ECO:0008006" key="6">
    <source>
        <dbReference type="Google" id="ProtNLM"/>
    </source>
</evidence>
<evidence type="ECO:0000313" key="4">
    <source>
        <dbReference type="EMBL" id="TVU50052.1"/>
    </source>
</evidence>
<dbReference type="Gene3D" id="3.40.50.300">
    <property type="entry name" value="P-loop containing nucleotide triphosphate hydrolases"/>
    <property type="match status" value="2"/>
</dbReference>